<reference evidence="3" key="1">
    <citation type="journal article" date="2019" name="Gigascience">
        <title>De novo genome assembly of the endangered Acer yangbiense, a plant species with extremely small populations endemic to Yunnan Province, China.</title>
        <authorList>
            <person name="Yang J."/>
            <person name="Wariss H.M."/>
            <person name="Tao L."/>
            <person name="Zhang R."/>
            <person name="Yun Q."/>
            <person name="Hollingsworth P."/>
            <person name="Dao Z."/>
            <person name="Luo G."/>
            <person name="Guo H."/>
            <person name="Ma Y."/>
            <person name="Sun W."/>
        </authorList>
    </citation>
    <scope>NUCLEOTIDE SEQUENCE [LARGE SCALE GENOMIC DNA]</scope>
    <source>
        <strain evidence="3">cv. Malutang</strain>
    </source>
</reference>
<protein>
    <submittedName>
        <fullName evidence="2">Uncharacterized protein</fullName>
    </submittedName>
</protein>
<dbReference type="EMBL" id="VAHF01000001">
    <property type="protein sequence ID" value="TXG72911.1"/>
    <property type="molecule type" value="Genomic_DNA"/>
</dbReference>
<comment type="caution">
    <text evidence="2">The sequence shown here is derived from an EMBL/GenBank/DDBJ whole genome shotgun (WGS) entry which is preliminary data.</text>
</comment>
<keyword evidence="3" id="KW-1185">Reference proteome</keyword>
<name>A0A5C7IUG0_9ROSI</name>
<organism evidence="2 3">
    <name type="scientific">Acer yangbiense</name>
    <dbReference type="NCBI Taxonomy" id="1000413"/>
    <lineage>
        <taxon>Eukaryota</taxon>
        <taxon>Viridiplantae</taxon>
        <taxon>Streptophyta</taxon>
        <taxon>Embryophyta</taxon>
        <taxon>Tracheophyta</taxon>
        <taxon>Spermatophyta</taxon>
        <taxon>Magnoliopsida</taxon>
        <taxon>eudicotyledons</taxon>
        <taxon>Gunneridae</taxon>
        <taxon>Pentapetalae</taxon>
        <taxon>rosids</taxon>
        <taxon>malvids</taxon>
        <taxon>Sapindales</taxon>
        <taxon>Sapindaceae</taxon>
        <taxon>Hippocastanoideae</taxon>
        <taxon>Acereae</taxon>
        <taxon>Acer</taxon>
    </lineage>
</organism>
<proteinExistence type="predicted"/>
<evidence type="ECO:0000313" key="3">
    <source>
        <dbReference type="Proteomes" id="UP000323000"/>
    </source>
</evidence>
<evidence type="ECO:0000313" key="2">
    <source>
        <dbReference type="EMBL" id="TXG72911.1"/>
    </source>
</evidence>
<dbReference type="AlphaFoldDB" id="A0A5C7IUG0"/>
<sequence length="488" mass="52441">MTGLQSISSSMDPMFMEASLFIVPSKVSRPVPSTVSRSSNIDARLVPPGAHSLLGRRTISVYLVVGNSLSSSSVKGSVSYVDLIKAPPDRVDIVLGTSFPSVLGPSGLKLPMSKSQAEFRLIADSSWTAQADEELDDTNVSHRTWGVVWVRSRWRTRWAVATRWLGFAVAGGGYGFGEDAAQPKPWMEVVGGNGTAANRERLIAESRFAANGIATNRERLVSPVCSMPSQGWKAGTNMKNGNGTRYQGVAGVELEGQKPGNNAVPSKKVGVDKKTSDNVKSGSRFAVLNEEALQEKCVKIDQNVTGRQGKVSTKKVLTEISNRKPPNKVQTNTSPNIYLAENSVNNKYLNKPFKENSSVTHSRKNGKGRISANLVGPNATSHGMEEDIEDSVVIQSLHYEIMELENTAGKVSSKSDGDIASVEQESSPARELKLNTNVVVRVHSRTVGVGAVIKDNSGIVRVALSKPVLGIFSVEVGEFPALRGLIIT</sequence>
<dbReference type="OrthoDB" id="1828796at2759"/>
<feature type="region of interest" description="Disordered" evidence="1">
    <location>
        <begin position="356"/>
        <end position="382"/>
    </location>
</feature>
<evidence type="ECO:0000256" key="1">
    <source>
        <dbReference type="SAM" id="MobiDB-lite"/>
    </source>
</evidence>
<dbReference type="Proteomes" id="UP000323000">
    <property type="component" value="Chromosome 1"/>
</dbReference>
<gene>
    <name evidence="2" type="ORF">EZV62_001490</name>
</gene>
<accession>A0A5C7IUG0</accession>